<dbReference type="OrthoDB" id="9805987at2"/>
<dbReference type="CDD" id="cd00671">
    <property type="entry name" value="ArgRS_core"/>
    <property type="match status" value="1"/>
</dbReference>
<feature type="domain" description="DALR anticodon binding" evidence="10">
    <location>
        <begin position="450"/>
        <end position="561"/>
    </location>
</feature>
<evidence type="ECO:0000256" key="4">
    <source>
        <dbReference type="ARBA" id="ARBA00022840"/>
    </source>
</evidence>
<dbReference type="InterPro" id="IPR014729">
    <property type="entry name" value="Rossmann-like_a/b/a_fold"/>
</dbReference>
<protein>
    <recommendedName>
        <fullName evidence="8">Arginine--tRNA ligase</fullName>
        <ecNumber evidence="8">6.1.1.19</ecNumber>
    </recommendedName>
    <alternativeName>
        <fullName evidence="8">Arginyl-tRNA synthetase</fullName>
        <shortName evidence="8">ArgRS</shortName>
    </alternativeName>
</protein>
<dbReference type="InterPro" id="IPR035684">
    <property type="entry name" value="ArgRS_core"/>
</dbReference>
<dbReference type="InterPro" id="IPR009080">
    <property type="entry name" value="tRNAsynth_Ia_anticodon-bd"/>
</dbReference>
<keyword evidence="8" id="KW-0963">Cytoplasm</keyword>
<accession>A0A7V7UTZ8</accession>
<comment type="caution">
    <text evidence="12">The sequence shown here is derived from an EMBL/GenBank/DDBJ whole genome shotgun (WGS) entry which is preliminary data.</text>
</comment>
<dbReference type="PANTHER" id="PTHR11956">
    <property type="entry name" value="ARGINYL-TRNA SYNTHETASE"/>
    <property type="match status" value="1"/>
</dbReference>
<keyword evidence="5 8" id="KW-0648">Protein biosynthesis</keyword>
<evidence type="ECO:0000256" key="1">
    <source>
        <dbReference type="ARBA" id="ARBA00005594"/>
    </source>
</evidence>
<dbReference type="PRINTS" id="PR01038">
    <property type="entry name" value="TRNASYNTHARG"/>
</dbReference>
<comment type="catalytic activity">
    <reaction evidence="7 8">
        <text>tRNA(Arg) + L-arginine + ATP = L-arginyl-tRNA(Arg) + AMP + diphosphate</text>
        <dbReference type="Rhea" id="RHEA:20301"/>
        <dbReference type="Rhea" id="RHEA-COMP:9658"/>
        <dbReference type="Rhea" id="RHEA-COMP:9673"/>
        <dbReference type="ChEBI" id="CHEBI:30616"/>
        <dbReference type="ChEBI" id="CHEBI:32682"/>
        <dbReference type="ChEBI" id="CHEBI:33019"/>
        <dbReference type="ChEBI" id="CHEBI:78442"/>
        <dbReference type="ChEBI" id="CHEBI:78513"/>
        <dbReference type="ChEBI" id="CHEBI:456215"/>
        <dbReference type="EC" id="6.1.1.19"/>
    </reaction>
</comment>
<keyword evidence="6 8" id="KW-0030">Aminoacyl-tRNA synthetase</keyword>
<dbReference type="EMBL" id="WBOT01000007">
    <property type="protein sequence ID" value="KAB2330590.1"/>
    <property type="molecule type" value="Genomic_DNA"/>
</dbReference>
<dbReference type="Gene3D" id="3.30.1360.70">
    <property type="entry name" value="Arginyl tRNA synthetase N-terminal domain"/>
    <property type="match status" value="1"/>
</dbReference>
<keyword evidence="4 8" id="KW-0067">ATP-binding</keyword>
<proteinExistence type="inferred from homology"/>
<evidence type="ECO:0000256" key="5">
    <source>
        <dbReference type="ARBA" id="ARBA00022917"/>
    </source>
</evidence>
<feature type="domain" description="Arginyl tRNA synthetase N-terminal" evidence="11">
    <location>
        <begin position="6"/>
        <end position="85"/>
    </location>
</feature>
<keyword evidence="3 8" id="KW-0547">Nucleotide-binding</keyword>
<dbReference type="Gene3D" id="1.10.730.10">
    <property type="entry name" value="Isoleucyl-tRNA Synthetase, Domain 1"/>
    <property type="match status" value="1"/>
</dbReference>
<dbReference type="HAMAP" id="MF_00123">
    <property type="entry name" value="Arg_tRNA_synth"/>
    <property type="match status" value="1"/>
</dbReference>
<dbReference type="PANTHER" id="PTHR11956:SF5">
    <property type="entry name" value="ARGININE--TRNA LIGASE, CYTOPLASMIC"/>
    <property type="match status" value="1"/>
</dbReference>
<dbReference type="InterPro" id="IPR008909">
    <property type="entry name" value="DALR_anticod-bd"/>
</dbReference>
<dbReference type="SMART" id="SM01016">
    <property type="entry name" value="Arg_tRNA_synt_N"/>
    <property type="match status" value="1"/>
</dbReference>
<dbReference type="Pfam" id="PF03485">
    <property type="entry name" value="Arg_tRNA_synt_N"/>
    <property type="match status" value="1"/>
</dbReference>
<dbReference type="GO" id="GO:0005737">
    <property type="term" value="C:cytoplasm"/>
    <property type="evidence" value="ECO:0007669"/>
    <property type="project" value="UniProtKB-SubCell"/>
</dbReference>
<evidence type="ECO:0000256" key="3">
    <source>
        <dbReference type="ARBA" id="ARBA00022741"/>
    </source>
</evidence>
<dbReference type="SUPFAM" id="SSF55190">
    <property type="entry name" value="Arginyl-tRNA synthetase (ArgRS), N-terminal 'additional' domain"/>
    <property type="match status" value="1"/>
</dbReference>
<dbReference type="Proteomes" id="UP000441354">
    <property type="component" value="Unassembled WGS sequence"/>
</dbReference>
<dbReference type="GO" id="GO:0006420">
    <property type="term" value="P:arginyl-tRNA aminoacylation"/>
    <property type="evidence" value="ECO:0007669"/>
    <property type="project" value="UniProtKB-UniRule"/>
</dbReference>
<feature type="short sequence motif" description="'HIGH' region" evidence="8">
    <location>
        <begin position="123"/>
        <end position="133"/>
    </location>
</feature>
<evidence type="ECO:0000256" key="2">
    <source>
        <dbReference type="ARBA" id="ARBA00022598"/>
    </source>
</evidence>
<reference evidence="12 13" key="1">
    <citation type="journal article" date="2014" name="Arch. Microbiol.">
        <title>Bacillus mesophilum sp. nov., strain IITR-54T, a novel 4-chlorobiphenyl dechlorinating bacterium.</title>
        <authorList>
            <person name="Manickam N."/>
            <person name="Singh N.K."/>
            <person name="Bajaj A."/>
            <person name="Kumar R.M."/>
            <person name="Kaur G."/>
            <person name="Kaur N."/>
            <person name="Bala M."/>
            <person name="Kumar A."/>
            <person name="Mayilraj S."/>
        </authorList>
    </citation>
    <scope>NUCLEOTIDE SEQUENCE [LARGE SCALE GENOMIC DNA]</scope>
    <source>
        <strain evidence="12 13">IITR-54</strain>
    </source>
</reference>
<evidence type="ECO:0000256" key="6">
    <source>
        <dbReference type="ARBA" id="ARBA00023146"/>
    </source>
</evidence>
<dbReference type="EC" id="6.1.1.19" evidence="8"/>
<evidence type="ECO:0000259" key="10">
    <source>
        <dbReference type="SMART" id="SM00836"/>
    </source>
</evidence>
<dbReference type="Pfam" id="PF05746">
    <property type="entry name" value="DALR_1"/>
    <property type="match status" value="1"/>
</dbReference>
<dbReference type="FunFam" id="3.40.50.620:FF:000116">
    <property type="entry name" value="Arginine--tRNA ligase"/>
    <property type="match status" value="1"/>
</dbReference>
<comment type="similarity">
    <text evidence="1 8 9">Belongs to the class-I aminoacyl-tRNA synthetase family.</text>
</comment>
<evidence type="ECO:0000259" key="11">
    <source>
        <dbReference type="SMART" id="SM01016"/>
    </source>
</evidence>
<dbReference type="SUPFAM" id="SSF47323">
    <property type="entry name" value="Anticodon-binding domain of a subclass of class I aminoacyl-tRNA synthetases"/>
    <property type="match status" value="1"/>
</dbReference>
<dbReference type="SUPFAM" id="SSF52374">
    <property type="entry name" value="Nucleotidylyl transferase"/>
    <property type="match status" value="1"/>
</dbReference>
<dbReference type="GO" id="GO:0005524">
    <property type="term" value="F:ATP binding"/>
    <property type="evidence" value="ECO:0007669"/>
    <property type="project" value="UniProtKB-UniRule"/>
</dbReference>
<evidence type="ECO:0000256" key="8">
    <source>
        <dbReference type="HAMAP-Rule" id="MF_00123"/>
    </source>
</evidence>
<dbReference type="Pfam" id="PF00750">
    <property type="entry name" value="tRNA-synt_1d"/>
    <property type="match status" value="1"/>
</dbReference>
<name>A0A7V7UTZ8_9BACI</name>
<comment type="subunit">
    <text evidence="8">Monomer.</text>
</comment>
<evidence type="ECO:0000313" key="12">
    <source>
        <dbReference type="EMBL" id="KAB2330590.1"/>
    </source>
</evidence>
<keyword evidence="13" id="KW-1185">Reference proteome</keyword>
<dbReference type="InterPro" id="IPR005148">
    <property type="entry name" value="Arg-tRNA-synth_N"/>
</dbReference>
<evidence type="ECO:0000313" key="13">
    <source>
        <dbReference type="Proteomes" id="UP000441354"/>
    </source>
</evidence>
<dbReference type="InterPro" id="IPR036695">
    <property type="entry name" value="Arg-tRNA-synth_N_sf"/>
</dbReference>
<dbReference type="GO" id="GO:0004814">
    <property type="term" value="F:arginine-tRNA ligase activity"/>
    <property type="evidence" value="ECO:0007669"/>
    <property type="project" value="UniProtKB-UniRule"/>
</dbReference>
<dbReference type="Gene3D" id="3.40.50.620">
    <property type="entry name" value="HUPs"/>
    <property type="match status" value="1"/>
</dbReference>
<sequence>MIDFKKIFSSALNLHFHDHMSLDQIEALIETPKNPLHGDLAFPCFQLAKALRKNPAEIAQKAALELQGSLIHQANAVGPYLNVFFSKEAASAQILEEVLKQNRLFGTNQSGKNKTALLDYSSPNIAKPFSMGHLRSTVIGNALANLAEACGYQTVRINYIGDWGTQFGKLITAYQKWGSPSAIEKQPIQELFKLYVRFHEEENNDTELTAEARRSFKKLEDGDQEAEKLWKWFRDESLTEFQRIYKLLNISFDSYQGEAFYNDKMGNAVSALRDKGLLSDSEGAEVVYLDDGLPPCLIKKSDGATLYATRDITAALYRKTQYQFDHALYIVGQEQSVHFKQVKQVIKKLGCHWADDLFHIPFGLYLKDGQKMSTRKGKVILLEEVVLEAIKLAEINIDNKNPNLENKKEIAKAVGVGAILFHDLKNDRMNSIEFSLKDMLTFEGETGPYLQYTNARAFSILRKSSLEPASVIGLSDSASWEVLKSINSYPVKIIQSYTLHSPAILAKHLLEISKNFNKYYSKVHILENDELLPSRLALVKAVTITLSNGMKILGMEAPEKM</sequence>
<gene>
    <name evidence="8" type="primary">argS</name>
    <name evidence="12" type="ORF">F7732_18250</name>
</gene>
<dbReference type="SMART" id="SM00836">
    <property type="entry name" value="DALR_1"/>
    <property type="match status" value="1"/>
</dbReference>
<evidence type="ECO:0000256" key="9">
    <source>
        <dbReference type="RuleBase" id="RU363038"/>
    </source>
</evidence>
<dbReference type="InterPro" id="IPR001278">
    <property type="entry name" value="Arg-tRNA-ligase"/>
</dbReference>
<dbReference type="AlphaFoldDB" id="A0A7V7UTZ8"/>
<keyword evidence="2 8" id="KW-0436">Ligase</keyword>
<comment type="subcellular location">
    <subcellularLocation>
        <location evidence="8">Cytoplasm</location>
    </subcellularLocation>
</comment>
<organism evidence="12 13">
    <name type="scientific">Bacillus mesophilum</name>
    <dbReference type="NCBI Taxonomy" id="1071718"/>
    <lineage>
        <taxon>Bacteria</taxon>
        <taxon>Bacillati</taxon>
        <taxon>Bacillota</taxon>
        <taxon>Bacilli</taxon>
        <taxon>Bacillales</taxon>
        <taxon>Bacillaceae</taxon>
        <taxon>Bacillus</taxon>
    </lineage>
</organism>
<evidence type="ECO:0000256" key="7">
    <source>
        <dbReference type="ARBA" id="ARBA00049339"/>
    </source>
</evidence>
<dbReference type="NCBIfam" id="TIGR00456">
    <property type="entry name" value="argS"/>
    <property type="match status" value="1"/>
</dbReference>